<dbReference type="PROSITE" id="PS51257">
    <property type="entry name" value="PROKAR_LIPOPROTEIN"/>
    <property type="match status" value="1"/>
</dbReference>
<feature type="signal peptide" evidence="1">
    <location>
        <begin position="1"/>
        <end position="20"/>
    </location>
</feature>
<keyword evidence="1" id="KW-0732">Signal</keyword>
<keyword evidence="3" id="KW-1185">Reference proteome</keyword>
<protein>
    <recommendedName>
        <fullName evidence="4">Lipoprotein</fullName>
    </recommendedName>
</protein>
<evidence type="ECO:0000313" key="3">
    <source>
        <dbReference type="Proteomes" id="UP000231843"/>
    </source>
</evidence>
<evidence type="ECO:0000313" key="2">
    <source>
        <dbReference type="EMBL" id="PJZ76194.1"/>
    </source>
</evidence>
<proteinExistence type="predicted"/>
<feature type="chain" id="PRO_5014851477" description="Lipoprotein" evidence="1">
    <location>
        <begin position="21"/>
        <end position="216"/>
    </location>
</feature>
<reference evidence="2 3" key="1">
    <citation type="submission" date="2017-07" db="EMBL/GenBank/DDBJ databases">
        <title>Leptospira spp. isolated from tropical soils.</title>
        <authorList>
            <person name="Thibeaux R."/>
            <person name="Iraola G."/>
            <person name="Ferres I."/>
            <person name="Bierque E."/>
            <person name="Girault D."/>
            <person name="Soupe-Gilbert M.-E."/>
            <person name="Picardeau M."/>
            <person name="Goarant C."/>
        </authorList>
    </citation>
    <scope>NUCLEOTIDE SEQUENCE [LARGE SCALE GENOMIC DNA]</scope>
    <source>
        <strain evidence="2 3">ES4-C-A1</strain>
    </source>
</reference>
<comment type="caution">
    <text evidence="2">The sequence shown here is derived from an EMBL/GenBank/DDBJ whole genome shotgun (WGS) entry which is preliminary data.</text>
</comment>
<dbReference type="RefSeq" id="WP_100769438.1">
    <property type="nucleotide sequence ID" value="NZ_NPEA01000008.1"/>
</dbReference>
<dbReference type="OrthoDB" id="340678at2"/>
<gene>
    <name evidence="2" type="ORF">CH365_15335</name>
</gene>
<accession>A0A2M9ZVV5</accession>
<organism evidence="2 3">
    <name type="scientific">Leptospira neocaledonica</name>
    <dbReference type="NCBI Taxonomy" id="2023192"/>
    <lineage>
        <taxon>Bacteria</taxon>
        <taxon>Pseudomonadati</taxon>
        <taxon>Spirochaetota</taxon>
        <taxon>Spirochaetia</taxon>
        <taxon>Leptospirales</taxon>
        <taxon>Leptospiraceae</taxon>
        <taxon>Leptospira</taxon>
    </lineage>
</organism>
<evidence type="ECO:0008006" key="4">
    <source>
        <dbReference type="Google" id="ProtNLM"/>
    </source>
</evidence>
<dbReference type="Proteomes" id="UP000231843">
    <property type="component" value="Unassembled WGS sequence"/>
</dbReference>
<dbReference type="AlphaFoldDB" id="A0A2M9ZVV5"/>
<evidence type="ECO:0000256" key="1">
    <source>
        <dbReference type="SAM" id="SignalP"/>
    </source>
</evidence>
<name>A0A2M9ZVV5_9LEPT</name>
<dbReference type="EMBL" id="NPEA01000008">
    <property type="protein sequence ID" value="PJZ76194.1"/>
    <property type="molecule type" value="Genomic_DNA"/>
</dbReference>
<sequence length="216" mass="24563">MKKASLLLLLLWAFSSCTYALKVQNINDYYASYSAGVKKHRIGIQVQARNQIEEKHIEEVVIALRATGNFEILFPYNPATKADLIIEVSPIVKYDGSIANYFISWPGVYIFMPGWNGYKYYANLDTNYSIKKSNNQVLKQGVIPVNYKINQSDIGRTWVEGVDWLLTLGVTSLIAGFFYTSFDDDIQGDLFRNYGQAYGKFIANKLSQEIIAVEQH</sequence>